<evidence type="ECO:0000256" key="1">
    <source>
        <dbReference type="ARBA" id="ARBA00004651"/>
    </source>
</evidence>
<evidence type="ECO:0000256" key="6">
    <source>
        <dbReference type="ARBA" id="ARBA00023136"/>
    </source>
</evidence>
<organism evidence="10 11">
    <name type="scientific">Ureibacillus suwonensis</name>
    <dbReference type="NCBI Taxonomy" id="313007"/>
    <lineage>
        <taxon>Bacteria</taxon>
        <taxon>Bacillati</taxon>
        <taxon>Bacillota</taxon>
        <taxon>Bacilli</taxon>
        <taxon>Bacillales</taxon>
        <taxon>Caryophanaceae</taxon>
        <taxon>Ureibacillus</taxon>
    </lineage>
</organism>
<dbReference type="Pfam" id="PF04239">
    <property type="entry name" value="DUF421"/>
    <property type="match status" value="1"/>
</dbReference>
<accession>A0ABW0RHX1</accession>
<keyword evidence="6 7" id="KW-0472">Membrane</keyword>
<evidence type="ECO:0000256" key="7">
    <source>
        <dbReference type="SAM" id="Phobius"/>
    </source>
</evidence>
<comment type="similarity">
    <text evidence="2">Belongs to the UPF0702 family.</text>
</comment>
<name>A0ABW0RHX1_9BACL</name>
<evidence type="ECO:0000256" key="3">
    <source>
        <dbReference type="ARBA" id="ARBA00022475"/>
    </source>
</evidence>
<evidence type="ECO:0000256" key="2">
    <source>
        <dbReference type="ARBA" id="ARBA00006448"/>
    </source>
</evidence>
<feature type="transmembrane region" description="Helical" evidence="7">
    <location>
        <begin position="65"/>
        <end position="85"/>
    </location>
</feature>
<keyword evidence="11" id="KW-1185">Reference proteome</keyword>
<gene>
    <name evidence="10" type="ORF">ACFPOH_14775</name>
</gene>
<dbReference type="EMBL" id="JBHSNQ010000186">
    <property type="protein sequence ID" value="MFC5542970.1"/>
    <property type="molecule type" value="Genomic_DNA"/>
</dbReference>
<dbReference type="InterPro" id="IPR007353">
    <property type="entry name" value="DUF421"/>
</dbReference>
<sequence length="243" mass="27658">MMENFWEANFLDIVFRSVITFIVILVLARIIGKKQLSQLTFFHYITGITIGSIAGEITTQIKTPFFDGIIALSCWTILTLLMSFISIKSTKIRVIVDDRPTILIQNGMINQHGLKKARLHVDELAMLLREQGVFSFDEVHYAVFETNGELSVMKKPENNPATKKDIKADYPNSPLFPTEVISDGKIVEKNLSELNLTEDWLLNKLKKKNVKKVEDVFFAQVLEDGSLYVSLFNNRQGLSKKSK</sequence>
<evidence type="ECO:0000313" key="10">
    <source>
        <dbReference type="EMBL" id="MFC5542970.1"/>
    </source>
</evidence>
<evidence type="ECO:0000256" key="5">
    <source>
        <dbReference type="ARBA" id="ARBA00022989"/>
    </source>
</evidence>
<feature type="transmembrane region" description="Helical" evidence="7">
    <location>
        <begin position="39"/>
        <end position="59"/>
    </location>
</feature>
<dbReference type="PANTHER" id="PTHR34582:SF7">
    <property type="entry name" value="UPF0702 TRANSMEMBRANE PROTEIN YDFS"/>
    <property type="match status" value="1"/>
</dbReference>
<evidence type="ECO:0000256" key="4">
    <source>
        <dbReference type="ARBA" id="ARBA00022692"/>
    </source>
</evidence>
<evidence type="ECO:0000313" key="11">
    <source>
        <dbReference type="Proteomes" id="UP001595978"/>
    </source>
</evidence>
<comment type="subcellular location">
    <subcellularLocation>
        <location evidence="1">Cell membrane</location>
        <topology evidence="1">Multi-pass membrane protein</topology>
    </subcellularLocation>
</comment>
<keyword evidence="5 7" id="KW-1133">Transmembrane helix</keyword>
<reference evidence="11" key="1">
    <citation type="journal article" date="2019" name="Int. J. Syst. Evol. Microbiol.">
        <title>The Global Catalogue of Microorganisms (GCM) 10K type strain sequencing project: providing services to taxonomists for standard genome sequencing and annotation.</title>
        <authorList>
            <consortium name="The Broad Institute Genomics Platform"/>
            <consortium name="The Broad Institute Genome Sequencing Center for Infectious Disease"/>
            <person name="Wu L."/>
            <person name="Ma J."/>
        </authorList>
    </citation>
    <scope>NUCLEOTIDE SEQUENCE [LARGE SCALE GENOMIC DNA]</scope>
    <source>
        <strain evidence="11">CCUG 56331</strain>
    </source>
</reference>
<evidence type="ECO:0000259" key="8">
    <source>
        <dbReference type="Pfam" id="PF04239"/>
    </source>
</evidence>
<keyword evidence="3" id="KW-1003">Cell membrane</keyword>
<comment type="caution">
    <text evidence="10">The sequence shown here is derived from an EMBL/GenBank/DDBJ whole genome shotgun (WGS) entry which is preliminary data.</text>
</comment>
<dbReference type="Pfam" id="PF20730">
    <property type="entry name" value="YetF_N"/>
    <property type="match status" value="1"/>
</dbReference>
<keyword evidence="4 7" id="KW-0812">Transmembrane</keyword>
<feature type="domain" description="YetF-like N-terminal transmembrane" evidence="9">
    <location>
        <begin position="11"/>
        <end position="85"/>
    </location>
</feature>
<evidence type="ECO:0000259" key="9">
    <source>
        <dbReference type="Pfam" id="PF20730"/>
    </source>
</evidence>
<dbReference type="InterPro" id="IPR023090">
    <property type="entry name" value="UPF0702_alpha/beta_dom_sf"/>
</dbReference>
<proteinExistence type="inferred from homology"/>
<dbReference type="Gene3D" id="3.30.240.20">
    <property type="entry name" value="bsu07140 like domains"/>
    <property type="match status" value="2"/>
</dbReference>
<dbReference type="Proteomes" id="UP001595978">
    <property type="component" value="Unassembled WGS sequence"/>
</dbReference>
<feature type="transmembrane region" description="Helical" evidence="7">
    <location>
        <begin position="13"/>
        <end position="32"/>
    </location>
</feature>
<protein>
    <submittedName>
        <fullName evidence="10">DUF421 domain-containing protein</fullName>
    </submittedName>
</protein>
<dbReference type="PANTHER" id="PTHR34582">
    <property type="entry name" value="UPF0702 TRANSMEMBRANE PROTEIN YCAP"/>
    <property type="match status" value="1"/>
</dbReference>
<dbReference type="InterPro" id="IPR048454">
    <property type="entry name" value="YetF_N"/>
</dbReference>
<feature type="domain" description="YetF C-terminal" evidence="8">
    <location>
        <begin position="88"/>
        <end position="221"/>
    </location>
</feature>